<feature type="region of interest" description="Disordered" evidence="1">
    <location>
        <begin position="341"/>
        <end position="375"/>
    </location>
</feature>
<sequence length="436" mass="47634">MSVDRSTAAPGKMANGVWHRGYGIEINLSLPDLGHPDRPTLRDEIMTSVSARDPQLLECLAHHDGRTCESEAGGKSPWMFVRRGRVGGRRPLVASHLPVTHKPTSAESDQHKATKERVVETALRNGLGAQAEAPVRGAAGRAVADALVTGPGGIRIGWEIQYYPLGPSGVYSRSLKARDNDVMPLWVTKSDRAALIDRAPWTRVDDMPWKEIADGKEMLIRGGFRRLQTWRCVASSDRHCLDSDGAGHCRRIHADWFLPALCDPPKPTVHIEDLVVSSATGDCLAVFVPNRSNPRAGRHMWVPVDDCRTWEEMAGPTRLPRTPSLEPEDFITFAEQELDRSCSAGQEQLSPDRSDPRPVRDLGQPTGGLTLPLPPVRAAPGGLSFVTGTERAAMATALGCPPWELGPCAGCGQYIRRYGRNAPMACRACHHSGDRR</sequence>
<evidence type="ECO:0000313" key="2">
    <source>
        <dbReference type="EMBL" id="MFD0289762.1"/>
    </source>
</evidence>
<reference evidence="3" key="1">
    <citation type="journal article" date="2019" name="Int. J. Syst. Evol. Microbiol.">
        <title>The Global Catalogue of Microorganisms (GCM) 10K type strain sequencing project: providing services to taxonomists for standard genome sequencing and annotation.</title>
        <authorList>
            <consortium name="The Broad Institute Genomics Platform"/>
            <consortium name="The Broad Institute Genome Sequencing Center for Infectious Disease"/>
            <person name="Wu L."/>
            <person name="Ma J."/>
        </authorList>
    </citation>
    <scope>NUCLEOTIDE SEQUENCE [LARGE SCALE GENOMIC DNA]</scope>
    <source>
        <strain evidence="3">CGMCC 4.7198</strain>
    </source>
</reference>
<gene>
    <name evidence="2" type="ORF">ACFQZP_50970</name>
</gene>
<name>A0ABW2W4P9_9ACTN</name>
<organism evidence="2 3">
    <name type="scientific">Streptomyces lutosisoli</name>
    <dbReference type="NCBI Taxonomy" id="2665721"/>
    <lineage>
        <taxon>Bacteria</taxon>
        <taxon>Bacillati</taxon>
        <taxon>Actinomycetota</taxon>
        <taxon>Actinomycetes</taxon>
        <taxon>Kitasatosporales</taxon>
        <taxon>Streptomycetaceae</taxon>
        <taxon>Streptomyces</taxon>
    </lineage>
</organism>
<dbReference type="EMBL" id="JBHTEC010000011">
    <property type="protein sequence ID" value="MFD0289762.1"/>
    <property type="molecule type" value="Genomic_DNA"/>
</dbReference>
<feature type="compositionally biased region" description="Basic and acidic residues" evidence="1">
    <location>
        <begin position="350"/>
        <end position="360"/>
    </location>
</feature>
<accession>A0ABW2W4P9</accession>
<keyword evidence="3" id="KW-1185">Reference proteome</keyword>
<feature type="compositionally biased region" description="Low complexity" evidence="1">
    <location>
        <begin position="362"/>
        <end position="371"/>
    </location>
</feature>
<protein>
    <submittedName>
        <fullName evidence="2">Uncharacterized protein</fullName>
    </submittedName>
</protein>
<evidence type="ECO:0000313" key="3">
    <source>
        <dbReference type="Proteomes" id="UP001596957"/>
    </source>
</evidence>
<comment type="caution">
    <text evidence="2">The sequence shown here is derived from an EMBL/GenBank/DDBJ whole genome shotgun (WGS) entry which is preliminary data.</text>
</comment>
<dbReference type="RefSeq" id="WP_381302046.1">
    <property type="nucleotide sequence ID" value="NZ_JBHTEC010000011.1"/>
</dbReference>
<proteinExistence type="predicted"/>
<dbReference type="Proteomes" id="UP001596957">
    <property type="component" value="Unassembled WGS sequence"/>
</dbReference>
<evidence type="ECO:0000256" key="1">
    <source>
        <dbReference type="SAM" id="MobiDB-lite"/>
    </source>
</evidence>